<reference evidence="2" key="2">
    <citation type="submission" date="2020-05" db="UniProtKB">
        <authorList>
            <consortium name="EnsemblMetazoa"/>
        </authorList>
    </citation>
    <scope>IDENTIFICATION</scope>
    <source>
        <strain evidence="2">IAEA</strain>
    </source>
</reference>
<proteinExistence type="predicted"/>
<dbReference type="EnsemblMetazoa" id="GBRI005350-RA">
    <property type="protein sequence ID" value="GBRI005350-PA"/>
    <property type="gene ID" value="GBRI005350"/>
</dbReference>
<accession>A0A1A9W3S7</accession>
<reference evidence="3" key="1">
    <citation type="submission" date="2014-03" db="EMBL/GenBank/DDBJ databases">
        <authorList>
            <person name="Aksoy S."/>
            <person name="Warren W."/>
            <person name="Wilson R.K."/>
        </authorList>
    </citation>
    <scope>NUCLEOTIDE SEQUENCE [LARGE SCALE GENOMIC DNA]</scope>
    <source>
        <strain evidence="3">IAEA</strain>
    </source>
</reference>
<organism evidence="2 3">
    <name type="scientific">Glossina brevipalpis</name>
    <dbReference type="NCBI Taxonomy" id="37001"/>
    <lineage>
        <taxon>Eukaryota</taxon>
        <taxon>Metazoa</taxon>
        <taxon>Ecdysozoa</taxon>
        <taxon>Arthropoda</taxon>
        <taxon>Hexapoda</taxon>
        <taxon>Insecta</taxon>
        <taxon>Pterygota</taxon>
        <taxon>Neoptera</taxon>
        <taxon>Endopterygota</taxon>
        <taxon>Diptera</taxon>
        <taxon>Brachycera</taxon>
        <taxon>Muscomorpha</taxon>
        <taxon>Hippoboscoidea</taxon>
        <taxon>Glossinidae</taxon>
        <taxon>Glossina</taxon>
    </lineage>
</organism>
<dbReference type="VEuPathDB" id="VectorBase:GBRI005350"/>
<keyword evidence="1" id="KW-0812">Transmembrane</keyword>
<evidence type="ECO:0000256" key="1">
    <source>
        <dbReference type="SAM" id="Phobius"/>
    </source>
</evidence>
<name>A0A1A9W3S7_9MUSC</name>
<feature type="transmembrane region" description="Helical" evidence="1">
    <location>
        <begin position="39"/>
        <end position="60"/>
    </location>
</feature>
<keyword evidence="3" id="KW-1185">Reference proteome</keyword>
<keyword evidence="1" id="KW-0472">Membrane</keyword>
<evidence type="ECO:0000313" key="3">
    <source>
        <dbReference type="Proteomes" id="UP000091820"/>
    </source>
</evidence>
<keyword evidence="1" id="KW-1133">Transmembrane helix</keyword>
<dbReference type="Proteomes" id="UP000091820">
    <property type="component" value="Unassembled WGS sequence"/>
</dbReference>
<sequence>MEMQSKAAMPTQLQLLWKTTLVAQSSTYRFRASCNKLRTPVVIGNLALAIMILIFLQTMLTRYELTELDSDEDDNARNLYYNNAAIRLVVVTTLLKNLKNYRKNPKNYQRSQEKLKMANLKVLAK</sequence>
<feature type="transmembrane region" description="Helical" evidence="1">
    <location>
        <begin position="80"/>
        <end position="98"/>
    </location>
</feature>
<evidence type="ECO:0000313" key="2">
    <source>
        <dbReference type="EnsemblMetazoa" id="GBRI005350-PA"/>
    </source>
</evidence>
<protein>
    <submittedName>
        <fullName evidence="2">Uncharacterized protein</fullName>
    </submittedName>
</protein>
<dbReference type="AlphaFoldDB" id="A0A1A9W3S7"/>